<organism evidence="1 2">
    <name type="scientific">Zarea fungicola</name>
    <dbReference type="NCBI Taxonomy" id="93591"/>
    <lineage>
        <taxon>Eukaryota</taxon>
        <taxon>Fungi</taxon>
        <taxon>Dikarya</taxon>
        <taxon>Ascomycota</taxon>
        <taxon>Pezizomycotina</taxon>
        <taxon>Sordariomycetes</taxon>
        <taxon>Hypocreomycetidae</taxon>
        <taxon>Hypocreales</taxon>
        <taxon>Cordycipitaceae</taxon>
        <taxon>Zarea</taxon>
    </lineage>
</organism>
<evidence type="ECO:0000313" key="1">
    <source>
        <dbReference type="EMBL" id="KAJ2971552.1"/>
    </source>
</evidence>
<evidence type="ECO:0000313" key="2">
    <source>
        <dbReference type="Proteomes" id="UP001143910"/>
    </source>
</evidence>
<sequence>MTTLQKRLDTQSSSAEATGPTTRSVEQASQTGLAASTSPYAQTATAQPVPMDVYRGSAGNHVPGYLESAQAHQNSTHGSPEISQVPRRSRRSHFVVEAGRLPDFVSIGLLTMEQAEKYFTTFFEGCDHYVPVFDPAYDTMQSIRQRSSFLFATICTRAVGPVSGLPGDGAGAHG</sequence>
<comment type="caution">
    <text evidence="1">The sequence shown here is derived from an EMBL/GenBank/DDBJ whole genome shotgun (WGS) entry which is preliminary data.</text>
</comment>
<reference evidence="1" key="1">
    <citation type="submission" date="2022-08" db="EMBL/GenBank/DDBJ databases">
        <title>Genome Sequence of Lecanicillium fungicola.</title>
        <authorList>
            <person name="Buettner E."/>
        </authorList>
    </citation>
    <scope>NUCLEOTIDE SEQUENCE</scope>
    <source>
        <strain evidence="1">Babe33</strain>
    </source>
</reference>
<keyword evidence="2" id="KW-1185">Reference proteome</keyword>
<proteinExistence type="predicted"/>
<accession>A0ACC1MY30</accession>
<gene>
    <name evidence="1" type="ORF">NQ176_g7633</name>
</gene>
<protein>
    <submittedName>
        <fullName evidence="1">Uncharacterized protein</fullName>
    </submittedName>
</protein>
<dbReference type="EMBL" id="JANJQO010001320">
    <property type="protein sequence ID" value="KAJ2971552.1"/>
    <property type="molecule type" value="Genomic_DNA"/>
</dbReference>
<dbReference type="Proteomes" id="UP001143910">
    <property type="component" value="Unassembled WGS sequence"/>
</dbReference>
<name>A0ACC1MY30_9HYPO</name>